<name>A0A6F8YI79_9ACTN</name>
<proteinExistence type="predicted"/>
<organism evidence="2 3">
    <name type="scientific">Phytohabitans suffuscus</name>
    <dbReference type="NCBI Taxonomy" id="624315"/>
    <lineage>
        <taxon>Bacteria</taxon>
        <taxon>Bacillati</taxon>
        <taxon>Actinomycetota</taxon>
        <taxon>Actinomycetes</taxon>
        <taxon>Micromonosporales</taxon>
        <taxon>Micromonosporaceae</taxon>
    </lineage>
</organism>
<evidence type="ECO:0000313" key="2">
    <source>
        <dbReference type="EMBL" id="BCB85790.1"/>
    </source>
</evidence>
<protein>
    <submittedName>
        <fullName evidence="2">Uncharacterized protein</fullName>
    </submittedName>
</protein>
<keyword evidence="3" id="KW-1185">Reference proteome</keyword>
<dbReference type="AlphaFoldDB" id="A0A6F8YI79"/>
<dbReference type="KEGG" id="psuu:Psuf_031030"/>
<gene>
    <name evidence="2" type="ORF">Psuf_031030</name>
</gene>
<evidence type="ECO:0000313" key="3">
    <source>
        <dbReference type="Proteomes" id="UP000503011"/>
    </source>
</evidence>
<feature type="region of interest" description="Disordered" evidence="1">
    <location>
        <begin position="90"/>
        <end position="114"/>
    </location>
</feature>
<reference evidence="2 3" key="1">
    <citation type="submission" date="2020-03" db="EMBL/GenBank/DDBJ databases">
        <title>Whole genome shotgun sequence of Phytohabitans suffuscus NBRC 105367.</title>
        <authorList>
            <person name="Komaki H."/>
            <person name="Tamura T."/>
        </authorList>
    </citation>
    <scope>NUCLEOTIDE SEQUENCE [LARGE SCALE GENOMIC DNA]</scope>
    <source>
        <strain evidence="2 3">NBRC 105367</strain>
    </source>
</reference>
<dbReference type="Proteomes" id="UP000503011">
    <property type="component" value="Chromosome"/>
</dbReference>
<sequence length="141" mass="15520">MPTLLIPRQPCASIKQLAGRHPRTLQLGAKRYGSKNALVKIVKDPKSLVIYFSGRGQATYERGQSLLAIDQPYRLVIGFGLHLNRSDADPFSGRGLSEDGNGADRQAASNAVEHGNRLVDVPYEWAVKCRNPNAPTRHETD</sequence>
<accession>A0A6F8YI79</accession>
<dbReference type="EMBL" id="AP022871">
    <property type="protein sequence ID" value="BCB85790.1"/>
    <property type="molecule type" value="Genomic_DNA"/>
</dbReference>
<reference evidence="2 3" key="2">
    <citation type="submission" date="2020-03" db="EMBL/GenBank/DDBJ databases">
        <authorList>
            <person name="Ichikawa N."/>
            <person name="Kimura A."/>
            <person name="Kitahashi Y."/>
            <person name="Uohara A."/>
        </authorList>
    </citation>
    <scope>NUCLEOTIDE SEQUENCE [LARGE SCALE GENOMIC DNA]</scope>
    <source>
        <strain evidence="2 3">NBRC 105367</strain>
    </source>
</reference>
<evidence type="ECO:0000256" key="1">
    <source>
        <dbReference type="SAM" id="MobiDB-lite"/>
    </source>
</evidence>